<gene>
    <name evidence="4" type="ORF">AWRI4619_LOCUS8475</name>
</gene>
<dbReference type="Proteomes" id="UP000716446">
    <property type="component" value="Unassembled WGS sequence"/>
</dbReference>
<proteinExistence type="predicted"/>
<evidence type="ECO:0000313" key="4">
    <source>
        <dbReference type="EMBL" id="CAD0094773.1"/>
    </source>
</evidence>
<protein>
    <submittedName>
        <fullName evidence="4">Uncharacterized protein</fullName>
    </submittedName>
</protein>
<dbReference type="PANTHER" id="PTHR45686">
    <property type="entry name" value="ADP-RIBOSYLATION FACTOR GTPASE ACTIVATING PROTEIN 3, ISOFORM H-RELATED"/>
    <property type="match status" value="1"/>
</dbReference>
<organism evidence="4 5">
    <name type="scientific">Aureobasidium vineae</name>
    <dbReference type="NCBI Taxonomy" id="2773715"/>
    <lineage>
        <taxon>Eukaryota</taxon>
        <taxon>Fungi</taxon>
        <taxon>Dikarya</taxon>
        <taxon>Ascomycota</taxon>
        <taxon>Pezizomycotina</taxon>
        <taxon>Dothideomycetes</taxon>
        <taxon>Dothideomycetidae</taxon>
        <taxon>Dothideales</taxon>
        <taxon>Saccotheciaceae</taxon>
        <taxon>Aureobasidium</taxon>
    </lineage>
</organism>
<reference evidence="4" key="1">
    <citation type="submission" date="2020-06" db="EMBL/GenBank/DDBJ databases">
        <authorList>
            <person name="Onetto C."/>
        </authorList>
    </citation>
    <scope>NUCLEOTIDE SEQUENCE</scope>
</reference>
<keyword evidence="2" id="KW-0862">Zinc</keyword>
<feature type="compositionally biased region" description="Low complexity" evidence="3">
    <location>
        <begin position="22"/>
        <end position="32"/>
    </location>
</feature>
<evidence type="ECO:0000313" key="5">
    <source>
        <dbReference type="Proteomes" id="UP000716446"/>
    </source>
</evidence>
<evidence type="ECO:0000256" key="3">
    <source>
        <dbReference type="SAM" id="MobiDB-lite"/>
    </source>
</evidence>
<dbReference type="GO" id="GO:0048205">
    <property type="term" value="P:COPI coating of Golgi vesicle"/>
    <property type="evidence" value="ECO:0007669"/>
    <property type="project" value="TreeGrafter"/>
</dbReference>
<dbReference type="EMBL" id="CAIJEN010000015">
    <property type="protein sequence ID" value="CAD0094773.1"/>
    <property type="molecule type" value="Genomic_DNA"/>
</dbReference>
<keyword evidence="5" id="KW-1185">Reference proteome</keyword>
<sequence>MERLGMGVRKLGFGQVGGGAPAAAAPKKMGFGSTTRATEGKRLHDSTCSTKLTISALDDSEKYARQKFGTQKGISSDEFFGRGTFDSNAQQEAKSRLQGFESAQSISSNAYFGRPEDEMPEGEYGDIETAAKDFVRKLGITAGDDLENLTSLLGEGTNKLQGMTDDIDGLIEQWLTEATGAIRNYLNG</sequence>
<dbReference type="PANTHER" id="PTHR45686:SF4">
    <property type="entry name" value="ADP-RIBOSYLATION FACTOR GTPASE ACTIVATING PROTEIN 3, ISOFORM H"/>
    <property type="match status" value="1"/>
</dbReference>
<feature type="region of interest" description="Disordered" evidence="3">
    <location>
        <begin position="22"/>
        <end position="44"/>
    </location>
</feature>
<dbReference type="GO" id="GO:0046872">
    <property type="term" value="F:metal ion binding"/>
    <property type="evidence" value="ECO:0007669"/>
    <property type="project" value="UniProtKB-KW"/>
</dbReference>
<comment type="caution">
    <text evidence="4">The sequence shown here is derived from an EMBL/GenBank/DDBJ whole genome shotgun (WGS) entry which is preliminary data.</text>
</comment>
<evidence type="ECO:0000256" key="1">
    <source>
        <dbReference type="ARBA" id="ARBA00022723"/>
    </source>
</evidence>
<dbReference type="AlphaFoldDB" id="A0A9N8PI14"/>
<accession>A0A9N8PI14</accession>
<evidence type="ECO:0000256" key="2">
    <source>
        <dbReference type="ARBA" id="ARBA00022833"/>
    </source>
</evidence>
<keyword evidence="1" id="KW-0479">Metal-binding</keyword>
<name>A0A9N8PI14_9PEZI</name>
<dbReference type="GO" id="GO:0000139">
    <property type="term" value="C:Golgi membrane"/>
    <property type="evidence" value="ECO:0007669"/>
    <property type="project" value="GOC"/>
</dbReference>